<evidence type="ECO:0000313" key="7">
    <source>
        <dbReference type="Proteomes" id="UP001523219"/>
    </source>
</evidence>
<feature type="non-terminal residue" evidence="6">
    <location>
        <position position="1"/>
    </location>
</feature>
<sequence length="636" mass="68709">IRGFRVEPGEVESALRRHPSVAQAAVVAREDGPCHRRLVAYVIPHDGAWPDPDALRAHLADSLPDYLVPSAFVVLTAFPLTSTGKIDRGALPAPVFAAAGADYAAPETVQQQAVCDAFADVFGAEQIGVDDDFFDLGGHSLLATRVAARIEAATGVPVPLVDLFRLRTPRSLATILRPAGGPDASARPALLPVARDTAPPLSFAQEGYWALASAHPDSHLWNVPFVMRARGPLDLDALGRSVSALISRHEALRTTIAVDGGEPVQHVRPAEPVVLSAVPVPGATPAERESAARELIAEAASRPFDLIDGPIVRVSVLRLDPQDHVIALITHHMATDAWSQDVLWHEISGGYAAELTGGDPRLPELPVQYADFAVWQREWLTGDALREQWEYWDRRLEGCPTPADLPTDRSRTDHPDPEGGSVSLALGADLVRAARERGAEADATLYMILLAAFAVVLADETGQYDVVVGSPVAGRTRAELENLVGGFANMLVLRTDVSGDPTFREVLARTRETATGAFARQDMPFHLLADRFGDERHGLVQIMFQLVGTPHGRPSLAGTRLEPFDHGRVSVRMDLEVTLMENGDDVTAHALFRRSLFDQATVERLLGRLTTTLEALLADPDQRVSSALRDRPGGTR</sequence>
<comment type="cofactor">
    <cofactor evidence="1">
        <name>pantetheine 4'-phosphate</name>
        <dbReference type="ChEBI" id="CHEBI:47942"/>
    </cofactor>
</comment>
<dbReference type="Pfam" id="PF00668">
    <property type="entry name" value="Condensation"/>
    <property type="match status" value="1"/>
</dbReference>
<dbReference type="SUPFAM" id="SSF56801">
    <property type="entry name" value="Acetyl-CoA synthetase-like"/>
    <property type="match status" value="1"/>
</dbReference>
<dbReference type="InterPro" id="IPR025110">
    <property type="entry name" value="AMP-bd_C"/>
</dbReference>
<dbReference type="InterPro" id="IPR023213">
    <property type="entry name" value="CAT-like_dom_sf"/>
</dbReference>
<dbReference type="InterPro" id="IPR036736">
    <property type="entry name" value="ACP-like_sf"/>
</dbReference>
<dbReference type="EMBL" id="JAMWMR010000071">
    <property type="protein sequence ID" value="MCN9244998.1"/>
    <property type="molecule type" value="Genomic_DNA"/>
</dbReference>
<protein>
    <submittedName>
        <fullName evidence="6">Condensation domain-containing protein</fullName>
    </submittedName>
</protein>
<dbReference type="SUPFAM" id="SSF52777">
    <property type="entry name" value="CoA-dependent acyltransferases"/>
    <property type="match status" value="2"/>
</dbReference>
<dbReference type="InterPro" id="IPR006162">
    <property type="entry name" value="Ppantetheine_attach_site"/>
</dbReference>
<gene>
    <name evidence="6" type="ORF">NGF19_30165</name>
</gene>
<organism evidence="6 7">
    <name type="scientific">Streptomyces macrolidinus</name>
    <dbReference type="NCBI Taxonomy" id="2952607"/>
    <lineage>
        <taxon>Bacteria</taxon>
        <taxon>Bacillati</taxon>
        <taxon>Actinomycetota</taxon>
        <taxon>Actinomycetes</taxon>
        <taxon>Kitasatosporales</taxon>
        <taxon>Streptomycetaceae</taxon>
        <taxon>Streptomyces</taxon>
    </lineage>
</organism>
<keyword evidence="2" id="KW-0596">Phosphopantetheine</keyword>
<keyword evidence="3" id="KW-0597">Phosphoprotein</keyword>
<evidence type="ECO:0000259" key="5">
    <source>
        <dbReference type="PROSITE" id="PS50075"/>
    </source>
</evidence>
<dbReference type="RefSeq" id="WP_252429100.1">
    <property type="nucleotide sequence ID" value="NZ_JAMWMR010000071.1"/>
</dbReference>
<dbReference type="PANTHER" id="PTHR45527:SF1">
    <property type="entry name" value="FATTY ACID SYNTHASE"/>
    <property type="match status" value="1"/>
</dbReference>
<dbReference type="Gene3D" id="1.10.1200.10">
    <property type="entry name" value="ACP-like"/>
    <property type="match status" value="1"/>
</dbReference>
<dbReference type="InterPro" id="IPR020806">
    <property type="entry name" value="PKS_PP-bd"/>
</dbReference>
<dbReference type="SUPFAM" id="SSF47336">
    <property type="entry name" value="ACP-like"/>
    <property type="match status" value="1"/>
</dbReference>
<evidence type="ECO:0000256" key="4">
    <source>
        <dbReference type="SAM" id="MobiDB-lite"/>
    </source>
</evidence>
<dbReference type="SMART" id="SM00823">
    <property type="entry name" value="PKS_PP"/>
    <property type="match status" value="1"/>
</dbReference>
<dbReference type="InterPro" id="IPR001242">
    <property type="entry name" value="Condensation_dom"/>
</dbReference>
<dbReference type="Pfam" id="PF00550">
    <property type="entry name" value="PP-binding"/>
    <property type="match status" value="1"/>
</dbReference>
<dbReference type="PROSITE" id="PS50075">
    <property type="entry name" value="CARRIER"/>
    <property type="match status" value="1"/>
</dbReference>
<dbReference type="Gene3D" id="3.30.559.10">
    <property type="entry name" value="Chloramphenicol acetyltransferase-like domain"/>
    <property type="match status" value="1"/>
</dbReference>
<feature type="compositionally biased region" description="Basic and acidic residues" evidence="4">
    <location>
        <begin position="406"/>
        <end position="417"/>
    </location>
</feature>
<evidence type="ECO:0000256" key="1">
    <source>
        <dbReference type="ARBA" id="ARBA00001957"/>
    </source>
</evidence>
<comment type="caution">
    <text evidence="6">The sequence shown here is derived from an EMBL/GenBank/DDBJ whole genome shotgun (WGS) entry which is preliminary data.</text>
</comment>
<evidence type="ECO:0000256" key="3">
    <source>
        <dbReference type="ARBA" id="ARBA00022553"/>
    </source>
</evidence>
<name>A0ABT0ZN27_9ACTN</name>
<evidence type="ECO:0000256" key="2">
    <source>
        <dbReference type="ARBA" id="ARBA00022450"/>
    </source>
</evidence>
<dbReference type="Gene3D" id="3.30.559.30">
    <property type="entry name" value="Nonribosomal peptide synthetase, condensation domain"/>
    <property type="match status" value="1"/>
</dbReference>
<accession>A0ABT0ZN27</accession>
<reference evidence="6 7" key="1">
    <citation type="submission" date="2022-05" db="EMBL/GenBank/DDBJ databases">
        <title>Streptomyces sp. nov. RY43-2 isolated from soil of a peat swamp forest.</title>
        <authorList>
            <person name="Kanchanasin P."/>
            <person name="Tanasupawat S."/>
            <person name="Phongsopitanun W."/>
        </authorList>
    </citation>
    <scope>NUCLEOTIDE SEQUENCE [LARGE SCALE GENOMIC DNA]</scope>
    <source>
        <strain evidence="6 7">RY43-2</strain>
    </source>
</reference>
<dbReference type="CDD" id="cd19531">
    <property type="entry name" value="LCL_NRPS-like"/>
    <property type="match status" value="1"/>
</dbReference>
<feature type="region of interest" description="Disordered" evidence="4">
    <location>
        <begin position="400"/>
        <end position="421"/>
    </location>
</feature>
<dbReference type="PROSITE" id="PS00012">
    <property type="entry name" value="PHOSPHOPANTETHEINE"/>
    <property type="match status" value="1"/>
</dbReference>
<evidence type="ECO:0000313" key="6">
    <source>
        <dbReference type="EMBL" id="MCN9244998.1"/>
    </source>
</evidence>
<dbReference type="Proteomes" id="UP001523219">
    <property type="component" value="Unassembled WGS sequence"/>
</dbReference>
<dbReference type="Pfam" id="PF13193">
    <property type="entry name" value="AMP-binding_C"/>
    <property type="match status" value="1"/>
</dbReference>
<dbReference type="PANTHER" id="PTHR45527">
    <property type="entry name" value="NONRIBOSOMAL PEPTIDE SYNTHETASE"/>
    <property type="match status" value="1"/>
</dbReference>
<dbReference type="InterPro" id="IPR045851">
    <property type="entry name" value="AMP-bd_C_sf"/>
</dbReference>
<keyword evidence="7" id="KW-1185">Reference proteome</keyword>
<dbReference type="Gene3D" id="3.30.300.30">
    <property type="match status" value="1"/>
</dbReference>
<proteinExistence type="predicted"/>
<feature type="domain" description="Carrier" evidence="5">
    <location>
        <begin position="105"/>
        <end position="180"/>
    </location>
</feature>
<dbReference type="InterPro" id="IPR009081">
    <property type="entry name" value="PP-bd_ACP"/>
</dbReference>